<keyword evidence="2 11" id="KW-0808">Transferase</keyword>
<evidence type="ECO:0000313" key="15">
    <source>
        <dbReference type="Proteomes" id="UP000056322"/>
    </source>
</evidence>
<dbReference type="AlphaFoldDB" id="A0A0B7IUA1"/>
<dbReference type="GO" id="GO:0006261">
    <property type="term" value="P:DNA-templated DNA replication"/>
    <property type="evidence" value="ECO:0007669"/>
    <property type="project" value="TreeGrafter"/>
</dbReference>
<evidence type="ECO:0000256" key="11">
    <source>
        <dbReference type="RuleBase" id="RU364063"/>
    </source>
</evidence>
<dbReference type="FunFam" id="1.20.272.10:FF:000003">
    <property type="entry name" value="DNA polymerase III subunit gamma/tau"/>
    <property type="match status" value="1"/>
</dbReference>
<feature type="domain" description="AAA+ ATPase" evidence="13">
    <location>
        <begin position="37"/>
        <end position="179"/>
    </location>
</feature>
<evidence type="ECO:0000256" key="3">
    <source>
        <dbReference type="ARBA" id="ARBA00022695"/>
    </source>
</evidence>
<keyword evidence="8 11" id="KW-0067">ATP-binding</keyword>
<dbReference type="GO" id="GO:0003677">
    <property type="term" value="F:DNA binding"/>
    <property type="evidence" value="ECO:0007669"/>
    <property type="project" value="InterPro"/>
</dbReference>
<evidence type="ECO:0000256" key="4">
    <source>
        <dbReference type="ARBA" id="ARBA00022705"/>
    </source>
</evidence>
<dbReference type="EMBL" id="LN794158">
    <property type="protein sequence ID" value="CEN55839.1"/>
    <property type="molecule type" value="Genomic_DNA"/>
</dbReference>
<dbReference type="OrthoDB" id="9810148at2"/>
<keyword evidence="7" id="KW-0862">Zinc</keyword>
<dbReference type="GO" id="GO:0009360">
    <property type="term" value="C:DNA polymerase III complex"/>
    <property type="evidence" value="ECO:0007669"/>
    <property type="project" value="InterPro"/>
</dbReference>
<accession>A0A0B7IUA1</accession>
<keyword evidence="5" id="KW-0479">Metal-binding</keyword>
<dbReference type="InterPro" id="IPR045085">
    <property type="entry name" value="HLD_clamp_pol_III_gamma_tau"/>
</dbReference>
<dbReference type="NCBIfam" id="NF004046">
    <property type="entry name" value="PRK05563.1"/>
    <property type="match status" value="1"/>
</dbReference>
<name>A0A0B7IUA1_9PROT</name>
<dbReference type="Pfam" id="PF12170">
    <property type="entry name" value="DNA_pol3_tau_5"/>
    <property type="match status" value="1"/>
</dbReference>
<dbReference type="InterPro" id="IPR050238">
    <property type="entry name" value="DNA_Rep/Repair_Clamp_Loader"/>
</dbReference>
<dbReference type="InterPro" id="IPR038249">
    <property type="entry name" value="PolIII_tau_V_sf"/>
</dbReference>
<evidence type="ECO:0000256" key="8">
    <source>
        <dbReference type="ARBA" id="ARBA00022840"/>
    </source>
</evidence>
<dbReference type="CDD" id="cd18137">
    <property type="entry name" value="HLD_clamp_pol_III_gamma_tau"/>
    <property type="match status" value="1"/>
</dbReference>
<evidence type="ECO:0000256" key="6">
    <source>
        <dbReference type="ARBA" id="ARBA00022741"/>
    </source>
</evidence>
<comment type="subunit">
    <text evidence="11">DNA polymerase III contains a core (composed of alpha, epsilon and theta chains) that associates with a tau subunit. This core dimerizes to form the POLIII' complex. PolIII' associates with the gamma complex (composed of gamma, delta, delta', psi and chi chains) and with the beta chain to form the complete DNA polymerase III complex.</text>
</comment>
<dbReference type="InterPro" id="IPR022754">
    <property type="entry name" value="DNA_pol_III_gamma-3"/>
</dbReference>
<dbReference type="CDD" id="cd00009">
    <property type="entry name" value="AAA"/>
    <property type="match status" value="1"/>
</dbReference>
<dbReference type="Pfam" id="PF13177">
    <property type="entry name" value="DNA_pol3_delta2"/>
    <property type="match status" value="1"/>
</dbReference>
<dbReference type="InterPro" id="IPR003593">
    <property type="entry name" value="AAA+_ATPase"/>
</dbReference>
<dbReference type="SUPFAM" id="SSF48019">
    <property type="entry name" value="post-AAA+ oligomerization domain-like"/>
    <property type="match status" value="1"/>
</dbReference>
<keyword evidence="6 11" id="KW-0547">Nucleotide-binding</keyword>
<dbReference type="InterPro" id="IPR012763">
    <property type="entry name" value="DNA_pol_III_sug/sutau_N"/>
</dbReference>
<dbReference type="GO" id="GO:0003746">
    <property type="term" value="F:translation elongation factor activity"/>
    <property type="evidence" value="ECO:0007669"/>
    <property type="project" value="UniProtKB-KW"/>
</dbReference>
<gene>
    <name evidence="11 14" type="primary">dnaX</name>
    <name evidence="14" type="ORF">BN1209_0796</name>
</gene>
<dbReference type="InterPro" id="IPR008921">
    <property type="entry name" value="DNA_pol3_clamp-load_cplx_C"/>
</dbReference>
<sequence length="619" mass="67346">MSYQVLARKWRPKSFETLIGQEHVVRALTNALEQQRLHHAYLLTGTRGVGKTTIARILAKSLNCETGITAHPCGACSTCLDIDKGRFIDLIEVDAASNTQVDNMRDLLDNAQYAPTAGRFKVYIIDEVHMLSRSSFNAMLKTLEEPPAHVKFILATTDPQKMPVTVLSRCLQFNLRQMASTSITEHCQSILKTENIPYEVPALQLIAKAASGSMRDALSLLDQAIAYGSQSVQEKEVRAMLGAIDQSYLIELLKALIHNDGEALMRQASAMSERSIAFDGALGDLANLLQQVAMAQVVPNSIALDLPERPVLLDLAQQLSAEKVQLFYQITLLGRRDIGLAPDEYAGFTMTLLRMLAFNQSDIAPPVGKSAAQATSQSSNPLLNQATAHESQNSTPRPSASAMLKAVERSTQTATLAVNESVASTPSTTTLAPEPVLLEVHATSADMKSAALRPENLSKPSQSDETAFPLNSTTVSLDDAPETQDFVTDQEAHQIQFNGNWRSLVDALKLGLARTLAQNCELESFDENNINLTVPDGQKHLLDANYQDKLSAAVDQHFGRKIKLSLKVGGTGNTPAKQIFEEKAAVQSEAVNAIEQDDFVQALMKDFGANIIPSSVKPI</sequence>
<feature type="region of interest" description="Disordered" evidence="12">
    <location>
        <begin position="386"/>
        <end position="408"/>
    </location>
</feature>
<evidence type="ECO:0000256" key="5">
    <source>
        <dbReference type="ARBA" id="ARBA00022723"/>
    </source>
</evidence>
<dbReference type="SUPFAM" id="SSF52540">
    <property type="entry name" value="P-loop containing nucleoside triphosphate hydrolases"/>
    <property type="match status" value="1"/>
</dbReference>
<evidence type="ECO:0000256" key="2">
    <source>
        <dbReference type="ARBA" id="ARBA00022679"/>
    </source>
</evidence>
<organism evidence="14 15">
    <name type="scientific">Candidatus Methylopumilus turicensis</name>
    <dbReference type="NCBI Taxonomy" id="1581680"/>
    <lineage>
        <taxon>Bacteria</taxon>
        <taxon>Pseudomonadati</taxon>
        <taxon>Pseudomonadota</taxon>
        <taxon>Betaproteobacteria</taxon>
        <taxon>Nitrosomonadales</taxon>
        <taxon>Methylophilaceae</taxon>
        <taxon>Candidatus Methylopumilus</taxon>
    </lineage>
</organism>
<dbReference type="Pfam" id="PF22608">
    <property type="entry name" value="DNAX_ATPase_lid"/>
    <property type="match status" value="1"/>
</dbReference>
<keyword evidence="14" id="KW-0251">Elongation factor</keyword>
<keyword evidence="15" id="KW-1185">Reference proteome</keyword>
<evidence type="ECO:0000259" key="13">
    <source>
        <dbReference type="SMART" id="SM00382"/>
    </source>
</evidence>
<evidence type="ECO:0000256" key="12">
    <source>
        <dbReference type="SAM" id="MobiDB-lite"/>
    </source>
</evidence>
<feature type="compositionally biased region" description="Polar residues" evidence="12">
    <location>
        <begin position="386"/>
        <end position="398"/>
    </location>
</feature>
<dbReference type="HOGENOM" id="CLU_006229_6_0_4"/>
<protein>
    <recommendedName>
        <fullName evidence="11">DNA polymerase III subunit gamma/tau</fullName>
        <ecNumber evidence="11">2.7.7.7</ecNumber>
    </recommendedName>
</protein>
<dbReference type="PANTHER" id="PTHR11669">
    <property type="entry name" value="REPLICATION FACTOR C / DNA POLYMERASE III GAMMA-TAU SUBUNIT"/>
    <property type="match status" value="1"/>
</dbReference>
<evidence type="ECO:0000256" key="7">
    <source>
        <dbReference type="ARBA" id="ARBA00022833"/>
    </source>
</evidence>
<dbReference type="InterPro" id="IPR021029">
    <property type="entry name" value="DNA_pol_III_tau_dom-5"/>
</dbReference>
<keyword evidence="14" id="KW-0648">Protein biosynthesis</keyword>
<dbReference type="PANTHER" id="PTHR11669:SF0">
    <property type="entry name" value="PROTEIN STICHEL-LIKE 2"/>
    <property type="match status" value="1"/>
</dbReference>
<dbReference type="NCBIfam" id="TIGR02397">
    <property type="entry name" value="dnaX_nterm"/>
    <property type="match status" value="1"/>
</dbReference>
<dbReference type="STRING" id="1581680.BN1209_0796"/>
<comment type="function">
    <text evidence="11">DNA polymerase III is a complex, multichain enzyme responsible for most of the replicative synthesis in bacteria. This DNA polymerase also exhibits 3' to 5' exonuclease activity.</text>
</comment>
<dbReference type="GO" id="GO:0005524">
    <property type="term" value="F:ATP binding"/>
    <property type="evidence" value="ECO:0007669"/>
    <property type="project" value="UniProtKB-KW"/>
</dbReference>
<dbReference type="Proteomes" id="UP000056322">
    <property type="component" value="Chromosome 1"/>
</dbReference>
<dbReference type="InterPro" id="IPR027417">
    <property type="entry name" value="P-loop_NTPase"/>
</dbReference>
<comment type="catalytic activity">
    <reaction evidence="10 11">
        <text>DNA(n) + a 2'-deoxyribonucleoside 5'-triphosphate = DNA(n+1) + diphosphate</text>
        <dbReference type="Rhea" id="RHEA:22508"/>
        <dbReference type="Rhea" id="RHEA-COMP:17339"/>
        <dbReference type="Rhea" id="RHEA-COMP:17340"/>
        <dbReference type="ChEBI" id="CHEBI:33019"/>
        <dbReference type="ChEBI" id="CHEBI:61560"/>
        <dbReference type="ChEBI" id="CHEBI:173112"/>
        <dbReference type="EC" id="2.7.7.7"/>
    </reaction>
</comment>
<evidence type="ECO:0000256" key="1">
    <source>
        <dbReference type="ARBA" id="ARBA00006360"/>
    </source>
</evidence>
<keyword evidence="4 11" id="KW-0235">DNA replication</keyword>
<proteinExistence type="inferred from homology"/>
<dbReference type="Pfam" id="PF12169">
    <property type="entry name" value="DNA_pol3_gamma3"/>
    <property type="match status" value="1"/>
</dbReference>
<dbReference type="EC" id="2.7.7.7" evidence="11"/>
<dbReference type="NCBIfam" id="NF005942">
    <property type="entry name" value="PRK07994.1"/>
    <property type="match status" value="1"/>
</dbReference>
<evidence type="ECO:0000256" key="10">
    <source>
        <dbReference type="ARBA" id="ARBA00049244"/>
    </source>
</evidence>
<dbReference type="RefSeq" id="WP_045751057.1">
    <property type="nucleotide sequence ID" value="NZ_LN794158.1"/>
</dbReference>
<comment type="similarity">
    <text evidence="1 11">Belongs to the DnaX/STICHEL family.</text>
</comment>
<dbReference type="KEGG" id="mbac:BN1209_0796"/>
<dbReference type="SMART" id="SM00382">
    <property type="entry name" value="AAA"/>
    <property type="match status" value="1"/>
</dbReference>
<dbReference type="GO" id="GO:0003887">
    <property type="term" value="F:DNA-directed DNA polymerase activity"/>
    <property type="evidence" value="ECO:0007669"/>
    <property type="project" value="UniProtKB-KW"/>
</dbReference>
<dbReference type="GO" id="GO:0046872">
    <property type="term" value="F:metal ion binding"/>
    <property type="evidence" value="ECO:0007669"/>
    <property type="project" value="UniProtKB-KW"/>
</dbReference>
<keyword evidence="9 11" id="KW-0239">DNA-directed DNA polymerase</keyword>
<evidence type="ECO:0000256" key="9">
    <source>
        <dbReference type="ARBA" id="ARBA00022932"/>
    </source>
</evidence>
<dbReference type="Gene3D" id="1.20.272.10">
    <property type="match status" value="1"/>
</dbReference>
<dbReference type="FunFam" id="3.40.50.300:FF:000014">
    <property type="entry name" value="DNA polymerase III subunit gamma/tau"/>
    <property type="match status" value="1"/>
</dbReference>
<reference evidence="15" key="1">
    <citation type="submission" date="2014-12" db="EMBL/GenBank/DDBJ databases">
        <authorList>
            <person name="Salcher M.M."/>
        </authorList>
    </citation>
    <scope>NUCLEOTIDE SEQUENCE [LARGE SCALE GENOMIC DNA]</scope>
    <source>
        <strain evidence="15">MMS-10A-171</strain>
    </source>
</reference>
<evidence type="ECO:0000313" key="14">
    <source>
        <dbReference type="EMBL" id="CEN55839.1"/>
    </source>
</evidence>
<dbReference type="Gene3D" id="3.30.300.150">
    <property type="entry name" value="DNA polymerase III, tau subunit, domain V"/>
    <property type="match status" value="1"/>
</dbReference>
<dbReference type="Gene3D" id="3.40.50.300">
    <property type="entry name" value="P-loop containing nucleotide triphosphate hydrolases"/>
    <property type="match status" value="1"/>
</dbReference>
<dbReference type="FunFam" id="1.10.8.60:FF:000013">
    <property type="entry name" value="DNA polymerase III subunit gamma/tau"/>
    <property type="match status" value="1"/>
</dbReference>
<keyword evidence="3 11" id="KW-0548">Nucleotidyltransferase</keyword>
<dbReference type="Gene3D" id="1.10.8.60">
    <property type="match status" value="1"/>
</dbReference>